<proteinExistence type="predicted"/>
<accession>A0ABU9ZFD8</accession>
<evidence type="ECO:0000313" key="3">
    <source>
        <dbReference type="Proteomes" id="UP001404845"/>
    </source>
</evidence>
<dbReference type="EMBL" id="JAQYXL010000001">
    <property type="protein sequence ID" value="MEN3230167.1"/>
    <property type="molecule type" value="Genomic_DNA"/>
</dbReference>
<dbReference type="SUPFAM" id="SSF51294">
    <property type="entry name" value="Hedgehog/intein (Hint) domain"/>
    <property type="match status" value="1"/>
</dbReference>
<feature type="domain" description="Hedgehog/Intein (Hint)" evidence="1">
    <location>
        <begin position="130"/>
        <end position="269"/>
    </location>
</feature>
<evidence type="ECO:0000313" key="2">
    <source>
        <dbReference type="EMBL" id="MEN3230167.1"/>
    </source>
</evidence>
<sequence>MAISFNNTVYQPGFFGTDDGGAPTSGTFRIDDVYSYPVTVNGTVTNPGDTVTLTYTLPGSATPTSQTLTATALDNPNMILFTGGSVPGSQAGGTNRFVFSNVELFGSGNPNRTAFTDDGNRTLGAYAPLCFTTGTLIRTSRGDVGVEDLRVGDIAVTASGGLRPITWIGHREITAAAALPFHQQPVRIRAGAFGGGLPVRDLSLSPGHPVLVGADAGSEGGVLVPVMCLINGTTIARMPVETVTYWHVELDGHDILLAEGLPAESYIDGGDRAFFTEASDHALHNPDFVPAGWNARCRPVAADGPVVEAERQRLDTVFAGTLSEHCAWDEAGTWAV</sequence>
<dbReference type="Proteomes" id="UP001404845">
    <property type="component" value="Unassembled WGS sequence"/>
</dbReference>
<dbReference type="RefSeq" id="WP_017484600.1">
    <property type="nucleotide sequence ID" value="NZ_JACHOS010000014.1"/>
</dbReference>
<name>A0ABU9ZFD8_9HYPH</name>
<comment type="caution">
    <text evidence="2">The sequence shown here is derived from an EMBL/GenBank/DDBJ whole genome shotgun (WGS) entry which is preliminary data.</text>
</comment>
<keyword evidence="3" id="KW-1185">Reference proteome</keyword>
<organism evidence="2 3">
    <name type="scientific">Methylorubrum rhodesianum</name>
    <dbReference type="NCBI Taxonomy" id="29427"/>
    <lineage>
        <taxon>Bacteria</taxon>
        <taxon>Pseudomonadati</taxon>
        <taxon>Pseudomonadota</taxon>
        <taxon>Alphaproteobacteria</taxon>
        <taxon>Hyphomicrobiales</taxon>
        <taxon>Methylobacteriaceae</taxon>
        <taxon>Methylorubrum</taxon>
    </lineage>
</organism>
<evidence type="ECO:0000259" key="1">
    <source>
        <dbReference type="Pfam" id="PF13403"/>
    </source>
</evidence>
<dbReference type="Pfam" id="PF13403">
    <property type="entry name" value="Hint_2"/>
    <property type="match status" value="1"/>
</dbReference>
<gene>
    <name evidence="2" type="ORF">PUR21_21375</name>
</gene>
<reference evidence="2 3" key="1">
    <citation type="journal article" date="2023" name="PLoS ONE">
        <title>Complete genome assembly of Hawai'i environmental nontuberculous mycobacteria reveals unexpected co-isolation with methylobacteria.</title>
        <authorList>
            <person name="Hendrix J."/>
            <person name="Epperson L.E."/>
            <person name="Tong E.I."/>
            <person name="Chan Y.L."/>
            <person name="Hasan N.A."/>
            <person name="Dawrs S.N."/>
            <person name="Norton G.J."/>
            <person name="Virdi R."/>
            <person name="Crooks J.L."/>
            <person name="Chan E.D."/>
            <person name="Honda J.R."/>
            <person name="Strong M."/>
        </authorList>
    </citation>
    <scope>NUCLEOTIDE SEQUENCE [LARGE SCALE GENOMIC DNA]</scope>
    <source>
        <strain evidence="2 3">NJH_HI01</strain>
    </source>
</reference>
<dbReference type="InterPro" id="IPR028992">
    <property type="entry name" value="Hedgehog/Intein_dom"/>
</dbReference>
<protein>
    <submittedName>
        <fullName evidence="2">Hint domain-containing protein</fullName>
    </submittedName>
</protein>
<dbReference type="InterPro" id="IPR036844">
    <property type="entry name" value="Hint_dom_sf"/>
</dbReference>